<reference evidence="1 2" key="2">
    <citation type="journal article" date="2022" name="Mol. Ecol. Resour.">
        <title>The genomes of chicory, endive, great burdock and yacon provide insights into Asteraceae paleo-polyploidization history and plant inulin production.</title>
        <authorList>
            <person name="Fan W."/>
            <person name="Wang S."/>
            <person name="Wang H."/>
            <person name="Wang A."/>
            <person name="Jiang F."/>
            <person name="Liu H."/>
            <person name="Zhao H."/>
            <person name="Xu D."/>
            <person name="Zhang Y."/>
        </authorList>
    </citation>
    <scope>NUCLEOTIDE SEQUENCE [LARGE SCALE GENOMIC DNA]</scope>
    <source>
        <strain evidence="2">cv. Yunnan</strain>
        <tissue evidence="1">Leaves</tissue>
    </source>
</reference>
<sequence length="166" mass="18031">MEYIIKVDEGEVEKCISGFTALDVAYEGRFEILSLSGSFMVSEVGGQCSRMGGLSVALLGPDEGKPIPTELRNEDAALRQEIDLEDERTADPTAEHLHTQRNSCGQLGATHSMYTPVMGIVSRGLTQTTPKNTFVPSQQGPIQAGSQLPMRQLLATQNISYLPYTP</sequence>
<name>A0ACB9JNR9_9ASTR</name>
<keyword evidence="2" id="KW-1185">Reference proteome</keyword>
<gene>
    <name evidence="1" type="ORF">L1987_08963</name>
</gene>
<organism evidence="1 2">
    <name type="scientific">Smallanthus sonchifolius</name>
    <dbReference type="NCBI Taxonomy" id="185202"/>
    <lineage>
        <taxon>Eukaryota</taxon>
        <taxon>Viridiplantae</taxon>
        <taxon>Streptophyta</taxon>
        <taxon>Embryophyta</taxon>
        <taxon>Tracheophyta</taxon>
        <taxon>Spermatophyta</taxon>
        <taxon>Magnoliopsida</taxon>
        <taxon>eudicotyledons</taxon>
        <taxon>Gunneridae</taxon>
        <taxon>Pentapetalae</taxon>
        <taxon>asterids</taxon>
        <taxon>campanulids</taxon>
        <taxon>Asterales</taxon>
        <taxon>Asteraceae</taxon>
        <taxon>Asteroideae</taxon>
        <taxon>Heliantheae alliance</taxon>
        <taxon>Millerieae</taxon>
        <taxon>Smallanthus</taxon>
    </lineage>
</organism>
<protein>
    <submittedName>
        <fullName evidence="1">Uncharacterized protein</fullName>
    </submittedName>
</protein>
<dbReference type="Proteomes" id="UP001056120">
    <property type="component" value="Linkage Group LG03"/>
</dbReference>
<accession>A0ACB9JNR9</accession>
<reference evidence="2" key="1">
    <citation type="journal article" date="2022" name="Mol. Ecol. Resour.">
        <title>The genomes of chicory, endive, great burdock and yacon provide insights into Asteraceae palaeo-polyploidization history and plant inulin production.</title>
        <authorList>
            <person name="Fan W."/>
            <person name="Wang S."/>
            <person name="Wang H."/>
            <person name="Wang A."/>
            <person name="Jiang F."/>
            <person name="Liu H."/>
            <person name="Zhao H."/>
            <person name="Xu D."/>
            <person name="Zhang Y."/>
        </authorList>
    </citation>
    <scope>NUCLEOTIDE SEQUENCE [LARGE SCALE GENOMIC DNA]</scope>
    <source>
        <strain evidence="2">cv. Yunnan</strain>
    </source>
</reference>
<proteinExistence type="predicted"/>
<evidence type="ECO:0000313" key="1">
    <source>
        <dbReference type="EMBL" id="KAI3821396.1"/>
    </source>
</evidence>
<evidence type="ECO:0000313" key="2">
    <source>
        <dbReference type="Proteomes" id="UP001056120"/>
    </source>
</evidence>
<dbReference type="EMBL" id="CM042020">
    <property type="protein sequence ID" value="KAI3821396.1"/>
    <property type="molecule type" value="Genomic_DNA"/>
</dbReference>
<comment type="caution">
    <text evidence="1">The sequence shown here is derived from an EMBL/GenBank/DDBJ whole genome shotgun (WGS) entry which is preliminary data.</text>
</comment>